<dbReference type="Gene3D" id="3.30.420.10">
    <property type="entry name" value="Ribonuclease H-like superfamily/Ribonuclease H"/>
    <property type="match status" value="1"/>
</dbReference>
<gene>
    <name evidence="2" type="ORF">LCGC14_1492810</name>
</gene>
<dbReference type="InterPro" id="IPR012337">
    <property type="entry name" value="RNaseH-like_sf"/>
</dbReference>
<proteinExistence type="predicted"/>
<dbReference type="GO" id="GO:0003676">
    <property type="term" value="F:nucleic acid binding"/>
    <property type="evidence" value="ECO:0007669"/>
    <property type="project" value="InterPro"/>
</dbReference>
<dbReference type="InterPro" id="IPR033390">
    <property type="entry name" value="Rv2179c-like"/>
</dbReference>
<feature type="domain" description="Exonuclease" evidence="1">
    <location>
        <begin position="6"/>
        <end position="181"/>
    </location>
</feature>
<dbReference type="SUPFAM" id="SSF53098">
    <property type="entry name" value="Ribonuclease H-like"/>
    <property type="match status" value="1"/>
</dbReference>
<evidence type="ECO:0000313" key="2">
    <source>
        <dbReference type="EMBL" id="KKM65283.1"/>
    </source>
</evidence>
<accession>A0A0F9J6Z9</accession>
<dbReference type="InterPro" id="IPR036397">
    <property type="entry name" value="RNaseH_sf"/>
</dbReference>
<sequence>MSNRETWFSIDVETSGSVPGLYDLVSIGACVIGDDKRVFYEEVVPHGGMWDPEAAAVHQLSQEHLREYGRDPKIATMSFIGWVGATAGDTCPVFASWGSFDWMWMGYYLEKFGKRYTYPFGPNSLELKSYYLGLTKNTEWRMTAKGRMPKEDLCGKHTHNALDDAIEQAQMVEKWQAKYAGDEVPCDCAL</sequence>
<dbReference type="Pfam" id="PF16473">
    <property type="entry name" value="Rv2179c-like"/>
    <property type="match status" value="1"/>
</dbReference>
<dbReference type="AlphaFoldDB" id="A0A0F9J6Z9"/>
<dbReference type="EMBL" id="LAZR01010752">
    <property type="protein sequence ID" value="KKM65283.1"/>
    <property type="molecule type" value="Genomic_DNA"/>
</dbReference>
<evidence type="ECO:0000259" key="1">
    <source>
        <dbReference type="SMART" id="SM00479"/>
    </source>
</evidence>
<protein>
    <recommendedName>
        <fullName evidence="1">Exonuclease domain-containing protein</fullName>
    </recommendedName>
</protein>
<reference evidence="2" key="1">
    <citation type="journal article" date="2015" name="Nature">
        <title>Complex archaea that bridge the gap between prokaryotes and eukaryotes.</title>
        <authorList>
            <person name="Spang A."/>
            <person name="Saw J.H."/>
            <person name="Jorgensen S.L."/>
            <person name="Zaremba-Niedzwiedzka K."/>
            <person name="Martijn J."/>
            <person name="Lind A.E."/>
            <person name="van Eijk R."/>
            <person name="Schleper C."/>
            <person name="Guy L."/>
            <person name="Ettema T.J."/>
        </authorList>
    </citation>
    <scope>NUCLEOTIDE SEQUENCE</scope>
</reference>
<organism evidence="2">
    <name type="scientific">marine sediment metagenome</name>
    <dbReference type="NCBI Taxonomy" id="412755"/>
    <lineage>
        <taxon>unclassified sequences</taxon>
        <taxon>metagenomes</taxon>
        <taxon>ecological metagenomes</taxon>
    </lineage>
</organism>
<dbReference type="InterPro" id="IPR013520">
    <property type="entry name" value="Ribonucl_H"/>
</dbReference>
<dbReference type="SMART" id="SM00479">
    <property type="entry name" value="EXOIII"/>
    <property type="match status" value="1"/>
</dbReference>
<comment type="caution">
    <text evidence="2">The sequence shown here is derived from an EMBL/GenBank/DDBJ whole genome shotgun (WGS) entry which is preliminary data.</text>
</comment>
<name>A0A0F9J6Z9_9ZZZZ</name>